<reference evidence="3" key="1">
    <citation type="submission" date="2020-03" db="EMBL/GenBank/DDBJ databases">
        <title>Development of an integrated pest management strategy to control Xanthomonas campestris pv. campestris by using bacteriophages.</title>
        <authorList>
            <person name="Holtappels D."/>
            <person name="Rombouts S."/>
            <person name="Lavigne R."/>
            <person name="Wagemans J."/>
        </authorList>
    </citation>
    <scope>NUCLEOTIDE SEQUENCE [LARGE SCALE GENOMIC DNA]</scope>
</reference>
<dbReference type="Proteomes" id="UP000671938">
    <property type="component" value="Segment"/>
</dbReference>
<dbReference type="EMBL" id="MT161381">
    <property type="protein sequence ID" value="QJB21770.1"/>
    <property type="molecule type" value="Genomic_DNA"/>
</dbReference>
<feature type="region of interest" description="Disordered" evidence="1">
    <location>
        <begin position="1"/>
        <end position="20"/>
    </location>
</feature>
<accession>A0A858NNC7</accession>
<protein>
    <submittedName>
        <fullName evidence="2">Uncharacterized protein</fullName>
    </submittedName>
</protein>
<evidence type="ECO:0000313" key="3">
    <source>
        <dbReference type="Proteomes" id="UP000671938"/>
    </source>
</evidence>
<proteinExistence type="predicted"/>
<sequence length="61" mass="6744">MALEKPTFNKGAQVKASTVHSAEKEAGKIIEIRQGQKGHWYSVKLHDGRTINTRAAKIELA</sequence>
<name>A0A858NNC7_9CAUD</name>
<evidence type="ECO:0000313" key="2">
    <source>
        <dbReference type="EMBL" id="QJB21770.1"/>
    </source>
</evidence>
<organism evidence="2 3">
    <name type="scientific">Xanthomonas phage FoX1</name>
    <dbReference type="NCBI Taxonomy" id="2723897"/>
    <lineage>
        <taxon>Viruses</taxon>
        <taxon>Duplodnaviria</taxon>
        <taxon>Heunggongvirae</taxon>
        <taxon>Uroviricota</taxon>
        <taxon>Caudoviricetes</taxon>
        <taxon>Foxunavirus</taxon>
        <taxon>Foxunavirus fox1</taxon>
    </lineage>
</organism>
<keyword evidence="3" id="KW-1185">Reference proteome</keyword>
<gene>
    <name evidence="2" type="ORF">XccvBFoX1_gp31c</name>
</gene>
<evidence type="ECO:0000256" key="1">
    <source>
        <dbReference type="SAM" id="MobiDB-lite"/>
    </source>
</evidence>